<evidence type="ECO:0000313" key="2">
    <source>
        <dbReference type="Proteomes" id="UP001163321"/>
    </source>
</evidence>
<sequence>MFLAIAFLCRDDYNTAFRVLQCIVQRPSWFEHLADGVRYGARPDCEIAKGGAGGGQLGEEDEDDRKPPVPVDVPWMQFKKEVTESLAYVIDEVTTIDFENLVTTSRVRHHNQDGSAGNGSVVTYQAPEQVVSCDYNEFSFSGILFRHALRVLLRHKVTAITEQYILKRWRWDTLLLDNEGSAEVGPAVSAKVSVAVRAQVSDKVAKVAGVVSEVAQVAATAASITVAEADATPAPAAANPDSTPCPMYASRSTSCAEPISGANKGPAKECVPHSLWRRGLHGRPPDKETAMRTLPGIWT</sequence>
<gene>
    <name evidence="1" type="ORF">PsorP6_004378</name>
</gene>
<comment type="caution">
    <text evidence="1">The sequence shown here is derived from an EMBL/GenBank/DDBJ whole genome shotgun (WGS) entry which is preliminary data.</text>
</comment>
<keyword evidence="2" id="KW-1185">Reference proteome</keyword>
<dbReference type="EMBL" id="CM047587">
    <property type="protein sequence ID" value="KAI9908618.1"/>
    <property type="molecule type" value="Genomic_DNA"/>
</dbReference>
<proteinExistence type="predicted"/>
<evidence type="ECO:0000313" key="1">
    <source>
        <dbReference type="EMBL" id="KAI9908618.1"/>
    </source>
</evidence>
<name>A0ACC0VQ47_9STRA</name>
<accession>A0ACC0VQ47</accession>
<protein>
    <submittedName>
        <fullName evidence="1">Uncharacterized protein</fullName>
    </submittedName>
</protein>
<dbReference type="Proteomes" id="UP001163321">
    <property type="component" value="Chromosome 8"/>
</dbReference>
<reference evidence="1 2" key="1">
    <citation type="journal article" date="2022" name="bioRxiv">
        <title>The genome of the oomycete Peronosclerospora sorghi, a cosmopolitan pathogen of maize and sorghum, is inflated with dispersed pseudogenes.</title>
        <authorList>
            <person name="Fletcher K."/>
            <person name="Martin F."/>
            <person name="Isakeit T."/>
            <person name="Cavanaugh K."/>
            <person name="Magill C."/>
            <person name="Michelmore R."/>
        </authorList>
    </citation>
    <scope>NUCLEOTIDE SEQUENCE [LARGE SCALE GENOMIC DNA]</scope>
    <source>
        <strain evidence="1">P6</strain>
    </source>
</reference>
<organism evidence="1 2">
    <name type="scientific">Peronosclerospora sorghi</name>
    <dbReference type="NCBI Taxonomy" id="230839"/>
    <lineage>
        <taxon>Eukaryota</taxon>
        <taxon>Sar</taxon>
        <taxon>Stramenopiles</taxon>
        <taxon>Oomycota</taxon>
        <taxon>Peronosporomycetes</taxon>
        <taxon>Peronosporales</taxon>
        <taxon>Peronosporaceae</taxon>
        <taxon>Peronosclerospora</taxon>
    </lineage>
</organism>